<organism evidence="2 3">
    <name type="scientific">Giesbergeria anulus</name>
    <dbReference type="NCBI Taxonomy" id="180197"/>
    <lineage>
        <taxon>Bacteria</taxon>
        <taxon>Pseudomonadati</taxon>
        <taxon>Pseudomonadota</taxon>
        <taxon>Betaproteobacteria</taxon>
        <taxon>Burkholderiales</taxon>
        <taxon>Comamonadaceae</taxon>
        <taxon>Giesbergeria</taxon>
    </lineage>
</organism>
<protein>
    <submittedName>
        <fullName evidence="2">Uncharacterized protein</fullName>
    </submittedName>
</protein>
<feature type="region of interest" description="Disordered" evidence="1">
    <location>
        <begin position="1"/>
        <end position="29"/>
    </location>
</feature>
<dbReference type="Proteomes" id="UP000199766">
    <property type="component" value="Unassembled WGS sequence"/>
</dbReference>
<sequence length="265" mass="28905">MSMWAERAKAHFSQTPPERTDETDKTPLSSVLSVPSQHFCEKTEETFGGFVGFVSSHLVHPEKTALLATAPDWTPPAPLPDPGMARLLALAMTLCDRTGASEKTRQDWRADIEQTPHGLRGGLYAHLLGQLPPPHKPMPPAVVAVPSTPAPAPAPTWREADKADQSHHWSCAQCRTGAKCPEGQRLSDAYIEAASRERFIAAKTDPAKPLPKFHVAQPGNKADKTYQAHHWSCDACKAYARSNGHGQRCIEGQQLHSAYEQAAAK</sequence>
<evidence type="ECO:0000256" key="1">
    <source>
        <dbReference type="SAM" id="MobiDB-lite"/>
    </source>
</evidence>
<gene>
    <name evidence="2" type="ORF">SAMN02982919_01034</name>
</gene>
<accession>A0A1H9I6P9</accession>
<reference evidence="2 3" key="1">
    <citation type="submission" date="2016-10" db="EMBL/GenBank/DDBJ databases">
        <authorList>
            <person name="de Groot N.N."/>
        </authorList>
    </citation>
    <scope>NUCLEOTIDE SEQUENCE [LARGE SCALE GENOMIC DNA]</scope>
    <source>
        <strain evidence="2 3">ATCC 35958</strain>
    </source>
</reference>
<proteinExistence type="predicted"/>
<dbReference type="AlphaFoldDB" id="A0A1H9I6P9"/>
<dbReference type="STRING" id="180197.SAMN02982919_01034"/>
<evidence type="ECO:0000313" key="2">
    <source>
        <dbReference type="EMBL" id="SEQ70237.1"/>
    </source>
</evidence>
<evidence type="ECO:0000313" key="3">
    <source>
        <dbReference type="Proteomes" id="UP000199766"/>
    </source>
</evidence>
<dbReference type="EMBL" id="FOGD01000002">
    <property type="protein sequence ID" value="SEQ70237.1"/>
    <property type="molecule type" value="Genomic_DNA"/>
</dbReference>
<name>A0A1H9I6P9_9BURK</name>
<keyword evidence="3" id="KW-1185">Reference proteome</keyword>